<organism evidence="1">
    <name type="scientific">Bacteroides fragilis</name>
    <dbReference type="NCBI Taxonomy" id="817"/>
    <lineage>
        <taxon>Bacteria</taxon>
        <taxon>Pseudomonadati</taxon>
        <taxon>Bacteroidota</taxon>
        <taxon>Bacteroidia</taxon>
        <taxon>Bacteroidales</taxon>
        <taxon>Bacteroidaceae</taxon>
        <taxon>Bacteroides</taxon>
    </lineage>
</organism>
<reference evidence="1" key="1">
    <citation type="book" date="2014" name="THE 24TH EUROPEAN CONGRESS OF CLINICAL MICROBIOLOGY AND INFECTIOUS DISEASES" publisher="ECCMID 2014" city="Barcelona, Spain">
        <title>Identification of resistance genes in three multidrug-resistant Bacteroides fragilis isolates by whole genome sequencing.</title>
        <editorList>
            <person name="Unknown"/>
            <person name="A."/>
        </editorList>
        <authorList>
            <person name="Sydenham T.V."/>
            <person name="Hasman H."/>
            <person name="Wang M."/>
            <person name="Soki J."/>
            <person name="Nagy E."/>
            <person name="Justesen U.S."/>
        </authorList>
    </citation>
    <scope>NUCLEOTIDE SEQUENCE</scope>
    <source>
        <strain evidence="1">DCMOUH0018B</strain>
    </source>
</reference>
<dbReference type="Proteomes" id="UP000284614">
    <property type="component" value="Unassembled WGS sequence"/>
</dbReference>
<proteinExistence type="predicted"/>
<dbReference type="RefSeq" id="WP_005777091.1">
    <property type="nucleotide sequence ID" value="NZ_CABJEQ010000007.1"/>
</dbReference>
<evidence type="ECO:0000313" key="2">
    <source>
        <dbReference type="EMBL" id="QKH83783.1"/>
    </source>
</evidence>
<dbReference type="EMBL" id="QSDG01000020">
    <property type="protein sequence ID" value="RGY65955.1"/>
    <property type="molecule type" value="Genomic_DNA"/>
</dbReference>
<protein>
    <recommendedName>
        <fullName evidence="8">N-acetyltransferase domain-containing protein</fullName>
    </recommendedName>
</protein>
<dbReference type="PATRIC" id="fig|817.53.peg.1708"/>
<evidence type="ECO:0000313" key="1">
    <source>
        <dbReference type="EMBL" id="KFX75241.1"/>
    </source>
</evidence>
<dbReference type="Proteomes" id="UP000501467">
    <property type="component" value="Chromosome"/>
</dbReference>
<reference evidence="2 7" key="4">
    <citation type="submission" date="2020-05" db="EMBL/GenBank/DDBJ databases">
        <title>FDA dAtabase for Regulatory Grade micrObial Sequences (FDA-ARGOS): Supporting development and validation of Infectious Disease Dx tests.</title>
        <authorList>
            <person name="Bojja K."/>
            <person name="Kessler A."/>
            <person name="Tallon L."/>
            <person name="Sadzewicz L."/>
            <person name="Zhao X."/>
            <person name="Vavikolanu K."/>
            <person name="Mehta A."/>
            <person name="Aluvathingal J."/>
            <person name="Nadendla S."/>
            <person name="Myers T."/>
            <person name="Yan Y."/>
            <person name="Sichtig H."/>
        </authorList>
    </citation>
    <scope>NUCLEOTIDE SEQUENCE [LARGE SCALE GENOMIC DNA]</scope>
    <source>
        <strain evidence="2 7">FDAARGOS_763</strain>
    </source>
</reference>
<gene>
    <name evidence="3" type="ORF">DWW08_19115</name>
    <name evidence="4" type="ORF">DXA27_18520</name>
    <name evidence="1" type="ORF">EE52_0208265</name>
    <name evidence="2" type="ORF">FOC69_05190</name>
</gene>
<reference evidence="5 6" key="3">
    <citation type="submission" date="2018-08" db="EMBL/GenBank/DDBJ databases">
        <title>A genome reference for cultivated species of the human gut microbiota.</title>
        <authorList>
            <person name="Zou Y."/>
            <person name="Xue W."/>
            <person name="Luo G."/>
        </authorList>
    </citation>
    <scope>NUCLEOTIDE SEQUENCE [LARGE SCALE GENOMIC DNA]</scope>
    <source>
        <strain evidence="3 6">AF14-26</strain>
        <strain evidence="4 5">OF01-1</strain>
    </source>
</reference>
<evidence type="ECO:0000313" key="5">
    <source>
        <dbReference type="Proteomes" id="UP000284614"/>
    </source>
</evidence>
<dbReference type="EMBL" id="QRZH01000020">
    <property type="protein sequence ID" value="RGV49391.1"/>
    <property type="molecule type" value="Genomic_DNA"/>
</dbReference>
<dbReference type="AlphaFoldDB" id="A0A0I9SBC5"/>
<dbReference type="InterPro" id="IPR016181">
    <property type="entry name" value="Acyl_CoA_acyltransferase"/>
</dbReference>
<evidence type="ECO:0000313" key="6">
    <source>
        <dbReference type="Proteomes" id="UP000286270"/>
    </source>
</evidence>
<name>A0A0I9SBC5_BACFG</name>
<dbReference type="EMBL" id="JMZZ02000104">
    <property type="protein sequence ID" value="KFX75241.1"/>
    <property type="molecule type" value="Genomic_DNA"/>
</dbReference>
<dbReference type="EMBL" id="CP054003">
    <property type="protein sequence ID" value="QKH83783.1"/>
    <property type="molecule type" value="Genomic_DNA"/>
</dbReference>
<dbReference type="SUPFAM" id="SSF55729">
    <property type="entry name" value="Acyl-CoA N-acyltransferases (Nat)"/>
    <property type="match status" value="1"/>
</dbReference>
<evidence type="ECO:0000313" key="3">
    <source>
        <dbReference type="EMBL" id="RGV49391.1"/>
    </source>
</evidence>
<evidence type="ECO:0000313" key="4">
    <source>
        <dbReference type="EMBL" id="RGY65955.1"/>
    </source>
</evidence>
<sequence length="131" mass="15188">MIQTIQVQGTEKRLYQLIAPLVMNPDVLSANNNYPFKTTEHYVWFIAVDKKSVVGFMPVERRRSGCVINNYYVCDDNRETLSLLITTTLEAIGSEVRLCAVVMVEHQAVFEKHGFIVEKAWKRYVKMQKDE</sequence>
<reference evidence="1" key="2">
    <citation type="submission" date="2014-07" db="EMBL/GenBank/DDBJ databases">
        <title>Genetics and epidemiology of antimicrobial resistance in B. fragilis group.</title>
        <authorList>
            <person name="Sydenham T.V."/>
            <person name="Hasman H."/>
            <person name="Kemp M."/>
            <person name="Justesen U.S."/>
        </authorList>
    </citation>
    <scope>NUCLEOTIDE SEQUENCE [LARGE SCALE GENOMIC DNA]</scope>
    <source>
        <strain evidence="1">DCMOUH0018B</strain>
    </source>
</reference>
<evidence type="ECO:0008006" key="8">
    <source>
        <dbReference type="Google" id="ProtNLM"/>
    </source>
</evidence>
<evidence type="ECO:0000313" key="7">
    <source>
        <dbReference type="Proteomes" id="UP000501467"/>
    </source>
</evidence>
<accession>A0A0I9SBC5</accession>
<dbReference type="Proteomes" id="UP000286270">
    <property type="component" value="Unassembled WGS sequence"/>
</dbReference>